<dbReference type="InterPro" id="IPR012340">
    <property type="entry name" value="NA-bd_OB-fold"/>
</dbReference>
<feature type="compositionally biased region" description="Basic and acidic residues" evidence="10">
    <location>
        <begin position="32"/>
        <end position="55"/>
    </location>
</feature>
<dbReference type="Gene3D" id="2.40.50.140">
    <property type="entry name" value="Nucleic acid-binding proteins"/>
    <property type="match status" value="11"/>
</dbReference>
<evidence type="ECO:0000313" key="12">
    <source>
        <dbReference type="EMBL" id="KAK4137216.1"/>
    </source>
</evidence>
<dbReference type="InterPro" id="IPR003029">
    <property type="entry name" value="S1_domain"/>
</dbReference>
<keyword evidence="4" id="KW-0597">Phosphoprotein</keyword>
<evidence type="ECO:0000256" key="10">
    <source>
        <dbReference type="SAM" id="MobiDB-lite"/>
    </source>
</evidence>
<comment type="function">
    <text evidence="7">Involved in the biogenesis of rRNA. Required for the formation of 18S and 5.8S rRNA.</text>
</comment>
<feature type="domain" description="S1 motif" evidence="11">
    <location>
        <begin position="926"/>
        <end position="1004"/>
    </location>
</feature>
<keyword evidence="6" id="KW-0539">Nucleus</keyword>
<dbReference type="InterPro" id="IPR003107">
    <property type="entry name" value="HAT"/>
</dbReference>
<dbReference type="CDD" id="cd05697">
    <property type="entry name" value="S1_Rrp5_repeat_hs5"/>
    <property type="match status" value="1"/>
</dbReference>
<evidence type="ECO:0000256" key="8">
    <source>
        <dbReference type="ARBA" id="ARBA00073619"/>
    </source>
</evidence>
<comment type="caution">
    <text evidence="12">The sequence shown here is derived from an EMBL/GenBank/DDBJ whole genome shotgun (WGS) entry which is preliminary data.</text>
</comment>
<dbReference type="GO" id="GO:0032040">
    <property type="term" value="C:small-subunit processome"/>
    <property type="evidence" value="ECO:0007669"/>
    <property type="project" value="TreeGrafter"/>
</dbReference>
<feature type="domain" description="S1 motif" evidence="11">
    <location>
        <begin position="545"/>
        <end position="619"/>
    </location>
</feature>
<feature type="domain" description="S1 motif" evidence="11">
    <location>
        <begin position="823"/>
        <end position="892"/>
    </location>
</feature>
<evidence type="ECO:0000256" key="5">
    <source>
        <dbReference type="ARBA" id="ARBA00022737"/>
    </source>
</evidence>
<feature type="region of interest" description="Disordered" evidence="10">
    <location>
        <begin position="103"/>
        <end position="122"/>
    </location>
</feature>
<feature type="domain" description="S1 motif" evidence="11">
    <location>
        <begin position="147"/>
        <end position="246"/>
    </location>
</feature>
<feature type="domain" description="S1 motif" evidence="11">
    <location>
        <begin position="1036"/>
        <end position="1107"/>
    </location>
</feature>
<dbReference type="FunFam" id="2.40.50.140:FF:000279">
    <property type="entry name" value="rRNA biogenesis protein rrp5"/>
    <property type="match status" value="1"/>
</dbReference>
<keyword evidence="13" id="KW-1185">Reference proteome</keyword>
<dbReference type="InterPro" id="IPR057302">
    <property type="entry name" value="Rrp5_S1"/>
</dbReference>
<gene>
    <name evidence="12" type="ORF">BT67DRAFT_459880</name>
</gene>
<dbReference type="GO" id="GO:0003723">
    <property type="term" value="F:RNA binding"/>
    <property type="evidence" value="ECO:0007669"/>
    <property type="project" value="TreeGrafter"/>
</dbReference>
<dbReference type="CDD" id="cd05708">
    <property type="entry name" value="S1_Rrp5_repeat_sc12"/>
    <property type="match status" value="1"/>
</dbReference>
<feature type="domain" description="S1 motif" evidence="11">
    <location>
        <begin position="1123"/>
        <end position="1192"/>
    </location>
</feature>
<dbReference type="CDD" id="cd05702">
    <property type="entry name" value="S1_Rrp5_repeat_hs11_sc8"/>
    <property type="match status" value="1"/>
</dbReference>
<dbReference type="SUPFAM" id="SSF48452">
    <property type="entry name" value="TPR-like"/>
    <property type="match status" value="2"/>
</dbReference>
<dbReference type="SUPFAM" id="SSF50249">
    <property type="entry name" value="Nucleic acid-binding proteins"/>
    <property type="match status" value="12"/>
</dbReference>
<evidence type="ECO:0000256" key="4">
    <source>
        <dbReference type="ARBA" id="ARBA00022553"/>
    </source>
</evidence>
<feature type="domain" description="S1 motif" evidence="11">
    <location>
        <begin position="1304"/>
        <end position="1375"/>
    </location>
</feature>
<organism evidence="12 13">
    <name type="scientific">Trichocladium antarcticum</name>
    <dbReference type="NCBI Taxonomy" id="1450529"/>
    <lineage>
        <taxon>Eukaryota</taxon>
        <taxon>Fungi</taxon>
        <taxon>Dikarya</taxon>
        <taxon>Ascomycota</taxon>
        <taxon>Pezizomycotina</taxon>
        <taxon>Sordariomycetes</taxon>
        <taxon>Sordariomycetidae</taxon>
        <taxon>Sordariales</taxon>
        <taxon>Chaetomiaceae</taxon>
        <taxon>Trichocladium</taxon>
    </lineage>
</organism>
<dbReference type="PANTHER" id="PTHR23270:SF10">
    <property type="entry name" value="PROTEIN RRP5 HOMOLOG"/>
    <property type="match status" value="1"/>
</dbReference>
<dbReference type="FunFam" id="2.40.50.140:FF:000103">
    <property type="entry name" value="protein RRP5 homolog"/>
    <property type="match status" value="2"/>
</dbReference>
<dbReference type="CDD" id="cd04461">
    <property type="entry name" value="S1_Rrp5_repeat_hs8_sc7"/>
    <property type="match status" value="1"/>
</dbReference>
<evidence type="ECO:0000256" key="7">
    <source>
        <dbReference type="ARBA" id="ARBA00055575"/>
    </source>
</evidence>
<sequence>MASLKRKEGPGGASAPKTAKSTTEPRPSKRPKPSESTKPAKDEARKGAKEPKASSDPKPAPFVSQLKEEEPLFPRGGGSVLTPLEQKQISIQAKKDVLFEEAKSTKGDKAIKKQKRRKSRADDASAKVVDEDAVKVESLNFKRLVKGSLVLGTVCAINPLDIAIALPNNLTGHVSITAISEGLTQRLQANADKEDAGDSGDEGDDDVDVDLQDLFRMGQYVRAYVVSTMDESTPGKSKRHIELSLFPAHANTGMLETDVVENSMLMASVVSVEDHGFVMDISISDSKMKGFLPRKQLDKSIPEESVQGGAVLLCMVAKKPANGKVVQLSTLADRLGNTAHHPSAATTIDSFLPGAAADVLVSEVSQHGIVGKVMGHLDVTADLVHSGAGPDGVDIEEKYKVGSRIKARIICTFPTAKMPKLGISVLPHVLSLRSKTATKDGQEILPTQLLAHSAIVDECTVQRVEPSVGLYVDVGVEGVPGFVHISRVKDGKVDSLFETSGPYKVDSVHPGRVVGYNPFDGMYILSLEKSVLEQPFLRIEDIPVGAVVAGEVEKLVINADGLGGLIVKIADGISGLVPEMHLADVHLQHPEKKFREGMKVKARVLSTNPAMHQLRLTLKKTLVNSEAPPVKAYDELEVGMQVPGTIVSVLQHGAIVQFYGQLRAFLPVSEMSEAYIHDPKEHFRVGQTVSTYVLSFDPEARKLIVSCKDPSAFGLEKQLALKKLQIGDLVSARVTQKTEDDIFVELTDGSLKAILPVSHLTDKSVSKTQSALKKIHVNQTLPELVVLEKNEGRRSITLSHKPSFVQAAKDGKLLTSIDDAKLGDTVPGFVRGITATAVFVQFAARLTALLPKSKMPSDIQNKPNFGMHKTQSVVVKITSVDKELGRLVVAIPSAANDETKASAKPVEAAVNALDDSITSVDDLTIGKLTKARVKSVKETQLNVEIADNIQGRIDVSQVFDNGDWDKITDPKKPLKRFKPKDIVRVRVLGIHDARNHRFLPITHRSSHSVLELSTKPSDLKEDTLPEPLSLETIEVGSTHLAFVNNVAQNHLWVNLSPNVRGRISVTEASDDLSKLANLEKSFPVGCALQVRVLAVDLNKKQVDLSARTPGAANEFTWDKVEQGMVLPAKVTKINDRQVVVKFSESVSGPVHMADLADDYDEANPLSHSKHEIVRVAIVEVDKSNKRLRLSMRPSRVLNSSAPVKDKEVTKNTKFEVGDIIRGFVKNVSDKGLFVALGGATVAMVQIKNLSDSYLKDWKEHFQVDQVVKGRIVSVADGRLGMSLKPSVVDKNYVPLKSISDLKEGETITGKVRKVEDFGAFIDIDGSANLSGLCHRSEMADRSVKDARTLYNEGDRVKARILQVDVGKKRINLGLKPSYFKDVDADGMDVDSEDEDEDAGAALDGDDSEDEEMSGVGGALLVGASDDEDEDEDAEDSDVDMAEAAGEGLAGIDAGGFDWTATALDADGNANSRIAEGPSKKTKTRREPQVIVDKTAQLDINGPQTSSDYERLLLGQPDSSELWIAYMASQMQINDLSSARQVAERAIKTINIKEETEKLNVWIAYLNLEVAYGTDETVEEIFARACTYNDDQEVHERLASIYIQSGKHKEATDLFEKIVKKYGSKSPHVWTNYAHFLHTTANNPERARALLKRATQVLGTQPHLYLALVPKFAALEFRSPNGDRDQGRTLFDSLLATYPKKFDLWNQLLDLETAAAPGADADVDVDVAAVRDLLDRGARVPALKPRQAKAWFRRWALWEDEKGDRKSRERVSARAAEWARARGARVAGKERGEEEDE</sequence>
<dbReference type="Pfam" id="PF00575">
    <property type="entry name" value="S1"/>
    <property type="match status" value="5"/>
</dbReference>
<dbReference type="Proteomes" id="UP001304895">
    <property type="component" value="Unassembled WGS sequence"/>
</dbReference>
<feature type="compositionally biased region" description="Acidic residues" evidence="10">
    <location>
        <begin position="1384"/>
        <end position="1412"/>
    </location>
</feature>
<feature type="region of interest" description="Disordered" evidence="10">
    <location>
        <begin position="1383"/>
        <end position="1413"/>
    </location>
</feature>
<dbReference type="PANTHER" id="PTHR23270">
    <property type="entry name" value="PROGRAMMED CELL DEATH PROTEIN 11 PRE-RRNA PROCESSING PROTEIN RRP5"/>
    <property type="match status" value="1"/>
</dbReference>
<evidence type="ECO:0000256" key="9">
    <source>
        <dbReference type="ARBA" id="ARBA00076674"/>
    </source>
</evidence>
<dbReference type="FunFam" id="2.40.50.140:FF:000155">
    <property type="entry name" value="rRNA biogenesis protein RRP5"/>
    <property type="match status" value="1"/>
</dbReference>
<reference evidence="12" key="1">
    <citation type="journal article" date="2023" name="Mol. Phylogenet. Evol.">
        <title>Genome-scale phylogeny and comparative genomics of the fungal order Sordariales.</title>
        <authorList>
            <person name="Hensen N."/>
            <person name="Bonometti L."/>
            <person name="Westerberg I."/>
            <person name="Brannstrom I.O."/>
            <person name="Guillou S."/>
            <person name="Cros-Aarteil S."/>
            <person name="Calhoun S."/>
            <person name="Haridas S."/>
            <person name="Kuo A."/>
            <person name="Mondo S."/>
            <person name="Pangilinan J."/>
            <person name="Riley R."/>
            <person name="LaButti K."/>
            <person name="Andreopoulos B."/>
            <person name="Lipzen A."/>
            <person name="Chen C."/>
            <person name="Yan M."/>
            <person name="Daum C."/>
            <person name="Ng V."/>
            <person name="Clum A."/>
            <person name="Steindorff A."/>
            <person name="Ohm R.A."/>
            <person name="Martin F."/>
            <person name="Silar P."/>
            <person name="Natvig D.O."/>
            <person name="Lalanne C."/>
            <person name="Gautier V."/>
            <person name="Ament-Velasquez S.L."/>
            <person name="Kruys A."/>
            <person name="Hutchinson M.I."/>
            <person name="Powell A.J."/>
            <person name="Barry K."/>
            <person name="Miller A.N."/>
            <person name="Grigoriev I.V."/>
            <person name="Debuchy R."/>
            <person name="Gladieux P."/>
            <person name="Hiltunen Thoren M."/>
            <person name="Johannesson H."/>
        </authorList>
    </citation>
    <scope>NUCLEOTIDE SEQUENCE</scope>
    <source>
        <strain evidence="12">CBS 123565</strain>
    </source>
</reference>
<dbReference type="FunFam" id="2.40.50.140:FF:000266">
    <property type="entry name" value="rRNA biogenesis protein rrp5"/>
    <property type="match status" value="1"/>
</dbReference>
<keyword evidence="5" id="KW-0677">Repeat</keyword>
<dbReference type="EMBL" id="MU853402">
    <property type="protein sequence ID" value="KAK4137216.1"/>
    <property type="molecule type" value="Genomic_DNA"/>
</dbReference>
<protein>
    <recommendedName>
        <fullName evidence="8">rRNA biogenesis protein RRP5</fullName>
    </recommendedName>
    <alternativeName>
        <fullName evidence="9">Ribosomal RNA-processing protein 5</fullName>
    </alternativeName>
</protein>
<dbReference type="InterPro" id="IPR011990">
    <property type="entry name" value="TPR-like_helical_dom_sf"/>
</dbReference>
<evidence type="ECO:0000256" key="3">
    <source>
        <dbReference type="ARBA" id="ARBA00022552"/>
    </source>
</evidence>
<dbReference type="GO" id="GO:0006364">
    <property type="term" value="P:rRNA processing"/>
    <property type="evidence" value="ECO:0007669"/>
    <property type="project" value="UniProtKB-KW"/>
</dbReference>
<dbReference type="InterPro" id="IPR048058">
    <property type="entry name" value="Rrp5_S1_rpt_hs11_sc8"/>
</dbReference>
<feature type="region of interest" description="Disordered" evidence="10">
    <location>
        <begin position="1"/>
        <end position="80"/>
    </location>
</feature>
<dbReference type="InterPro" id="IPR048059">
    <property type="entry name" value="Rrp5_S1_rpt_hs1_sc1"/>
</dbReference>
<dbReference type="CDD" id="cd00164">
    <property type="entry name" value="S1_like"/>
    <property type="match status" value="1"/>
</dbReference>
<proteinExistence type="predicted"/>
<dbReference type="Pfam" id="PF23459">
    <property type="entry name" value="S1_RRP5"/>
    <property type="match status" value="3"/>
</dbReference>
<dbReference type="InterPro" id="IPR045209">
    <property type="entry name" value="Rrp5"/>
</dbReference>
<feature type="domain" description="S1 motif" evidence="11">
    <location>
        <begin position="453"/>
        <end position="528"/>
    </location>
</feature>
<dbReference type="CDD" id="cd05693">
    <property type="entry name" value="S1_Rrp5_repeat_hs1_sc1"/>
    <property type="match status" value="1"/>
</dbReference>
<keyword evidence="3" id="KW-0698">rRNA processing</keyword>
<evidence type="ECO:0000313" key="13">
    <source>
        <dbReference type="Proteomes" id="UP001304895"/>
    </source>
</evidence>
<dbReference type="SMART" id="SM00386">
    <property type="entry name" value="HAT"/>
    <property type="match status" value="4"/>
</dbReference>
<name>A0AAN6UQY8_9PEZI</name>
<dbReference type="CDD" id="cd05698">
    <property type="entry name" value="S1_Rrp5_repeat_hs6_sc5"/>
    <property type="match status" value="1"/>
</dbReference>
<feature type="domain" description="S1 motif" evidence="11">
    <location>
        <begin position="262"/>
        <end position="331"/>
    </location>
</feature>
<evidence type="ECO:0000256" key="6">
    <source>
        <dbReference type="ARBA" id="ARBA00023242"/>
    </source>
</evidence>
<dbReference type="CDD" id="cd05706">
    <property type="entry name" value="S1_Rrp5_repeat_sc10"/>
    <property type="match status" value="1"/>
</dbReference>
<reference evidence="12" key="2">
    <citation type="submission" date="2023-05" db="EMBL/GenBank/DDBJ databases">
        <authorList>
            <consortium name="Lawrence Berkeley National Laboratory"/>
            <person name="Steindorff A."/>
            <person name="Hensen N."/>
            <person name="Bonometti L."/>
            <person name="Westerberg I."/>
            <person name="Brannstrom I.O."/>
            <person name="Guillou S."/>
            <person name="Cros-Aarteil S."/>
            <person name="Calhoun S."/>
            <person name="Haridas S."/>
            <person name="Kuo A."/>
            <person name="Mondo S."/>
            <person name="Pangilinan J."/>
            <person name="Riley R."/>
            <person name="Labutti K."/>
            <person name="Andreopoulos B."/>
            <person name="Lipzen A."/>
            <person name="Chen C."/>
            <person name="Yanf M."/>
            <person name="Daum C."/>
            <person name="Ng V."/>
            <person name="Clum A."/>
            <person name="Ohm R."/>
            <person name="Martin F."/>
            <person name="Silar P."/>
            <person name="Natvig D."/>
            <person name="Lalanne C."/>
            <person name="Gautier V."/>
            <person name="Ament-Velasquez S.L."/>
            <person name="Kruys A."/>
            <person name="Hutchinson M.I."/>
            <person name="Powell A.J."/>
            <person name="Barry K."/>
            <person name="Miller A.N."/>
            <person name="Grigoriev I.V."/>
            <person name="Debuchy R."/>
            <person name="Gladieux P."/>
            <person name="Thoren M.H."/>
            <person name="Johannesson H."/>
        </authorList>
    </citation>
    <scope>NUCLEOTIDE SEQUENCE</scope>
    <source>
        <strain evidence="12">CBS 123565</strain>
    </source>
</reference>
<accession>A0AAN6UQY8</accession>
<dbReference type="SMART" id="SM00316">
    <property type="entry name" value="S1"/>
    <property type="match status" value="13"/>
</dbReference>
<dbReference type="Pfam" id="PF24685">
    <property type="entry name" value="OB_RRP5_4th"/>
    <property type="match status" value="1"/>
</dbReference>
<dbReference type="CDD" id="cd05696">
    <property type="entry name" value="S1_Rrp5_repeat_hs4"/>
    <property type="match status" value="1"/>
</dbReference>
<dbReference type="FunFam" id="2.40.50.140:FF:000159">
    <property type="entry name" value="rRNA biogenesis protein rrp5"/>
    <property type="match status" value="1"/>
</dbReference>
<evidence type="ECO:0000256" key="1">
    <source>
        <dbReference type="ARBA" id="ARBA00004604"/>
    </source>
</evidence>
<dbReference type="PROSITE" id="PS50126">
    <property type="entry name" value="S1"/>
    <property type="match status" value="12"/>
</dbReference>
<keyword evidence="2" id="KW-0690">Ribosome biogenesis</keyword>
<dbReference type="Gene3D" id="1.25.40.10">
    <property type="entry name" value="Tetratricopeptide repeat domain"/>
    <property type="match status" value="1"/>
</dbReference>
<evidence type="ECO:0000256" key="2">
    <source>
        <dbReference type="ARBA" id="ARBA00022517"/>
    </source>
</evidence>
<evidence type="ECO:0000259" key="11">
    <source>
        <dbReference type="PROSITE" id="PS50126"/>
    </source>
</evidence>
<dbReference type="InterPro" id="IPR057301">
    <property type="entry name" value="Rrp5_OB_4th"/>
</dbReference>
<dbReference type="CDD" id="cd05703">
    <property type="entry name" value="S1_Rrp5_repeat_hs12_sc9"/>
    <property type="match status" value="1"/>
</dbReference>
<feature type="domain" description="S1 motif" evidence="11">
    <location>
        <begin position="639"/>
        <end position="708"/>
    </location>
</feature>
<feature type="domain" description="S1 motif" evidence="11">
    <location>
        <begin position="727"/>
        <end position="801"/>
    </location>
</feature>
<comment type="subcellular location">
    <subcellularLocation>
        <location evidence="1">Nucleus</location>
        <location evidence="1">Nucleolus</location>
    </subcellularLocation>
</comment>
<feature type="domain" description="S1 motif" evidence="11">
    <location>
        <begin position="1217"/>
        <end position="1284"/>
    </location>
</feature>
<dbReference type="FunFam" id="2.40.50.140:FF:000196">
    <property type="entry name" value="rRNA biogenesis protein RRP5"/>
    <property type="match status" value="1"/>
</dbReference>
<dbReference type="FunFam" id="2.40.50.140:FF:000278">
    <property type="entry name" value="rRNA biogenesis protein rrp5"/>
    <property type="match status" value="1"/>
</dbReference>